<keyword evidence="1" id="KW-0812">Transmembrane</keyword>
<keyword evidence="1" id="KW-1133">Transmembrane helix</keyword>
<accession>A0A915DMV9</accession>
<evidence type="ECO:0000313" key="3">
    <source>
        <dbReference type="WBParaSite" id="jg21136"/>
    </source>
</evidence>
<evidence type="ECO:0000256" key="1">
    <source>
        <dbReference type="SAM" id="Phobius"/>
    </source>
</evidence>
<sequence>MEILFNVSLSIFIAIFIQITHTIPQMYLGQYSMVPITLDAAICGLFYVKMLLNRNSRLEAAPKQDTGINIKNVSSHTHSR</sequence>
<keyword evidence="1" id="KW-0472">Membrane</keyword>
<organism evidence="2 3">
    <name type="scientific">Ditylenchus dipsaci</name>
    <dbReference type="NCBI Taxonomy" id="166011"/>
    <lineage>
        <taxon>Eukaryota</taxon>
        <taxon>Metazoa</taxon>
        <taxon>Ecdysozoa</taxon>
        <taxon>Nematoda</taxon>
        <taxon>Chromadorea</taxon>
        <taxon>Rhabditida</taxon>
        <taxon>Tylenchina</taxon>
        <taxon>Tylenchomorpha</taxon>
        <taxon>Sphaerularioidea</taxon>
        <taxon>Anguinidae</taxon>
        <taxon>Anguininae</taxon>
        <taxon>Ditylenchus</taxon>
    </lineage>
</organism>
<protein>
    <submittedName>
        <fullName evidence="3">Uncharacterized protein</fullName>
    </submittedName>
</protein>
<feature type="transmembrane region" description="Helical" evidence="1">
    <location>
        <begin position="30"/>
        <end position="48"/>
    </location>
</feature>
<keyword evidence="2" id="KW-1185">Reference proteome</keyword>
<feature type="transmembrane region" description="Helical" evidence="1">
    <location>
        <begin position="7"/>
        <end position="24"/>
    </location>
</feature>
<dbReference type="Proteomes" id="UP000887574">
    <property type="component" value="Unplaced"/>
</dbReference>
<reference evidence="3" key="1">
    <citation type="submission" date="2022-11" db="UniProtKB">
        <authorList>
            <consortium name="WormBaseParasite"/>
        </authorList>
    </citation>
    <scope>IDENTIFICATION</scope>
</reference>
<dbReference type="AlphaFoldDB" id="A0A915DMV9"/>
<name>A0A915DMV9_9BILA</name>
<evidence type="ECO:0000313" key="2">
    <source>
        <dbReference type="Proteomes" id="UP000887574"/>
    </source>
</evidence>
<proteinExistence type="predicted"/>
<dbReference type="WBParaSite" id="jg21136">
    <property type="protein sequence ID" value="jg21136"/>
    <property type="gene ID" value="jg21136"/>
</dbReference>